<dbReference type="Pfam" id="PF03061">
    <property type="entry name" value="4HBT"/>
    <property type="match status" value="1"/>
</dbReference>
<dbReference type="GO" id="GO:0061522">
    <property type="term" value="F:1,4-dihydroxy-2-naphthoyl-CoA thioesterase activity"/>
    <property type="evidence" value="ECO:0007669"/>
    <property type="project" value="TreeGrafter"/>
</dbReference>
<dbReference type="InterPro" id="IPR006683">
    <property type="entry name" value="Thioestr_dom"/>
</dbReference>
<dbReference type="PANTHER" id="PTHR43240">
    <property type="entry name" value="1,4-DIHYDROXY-2-NAPHTHOYL-COA THIOESTERASE 1"/>
    <property type="match status" value="1"/>
</dbReference>
<keyword evidence="1" id="KW-0378">Hydrolase</keyword>
<dbReference type="AlphaFoldDB" id="A0A848KHX3"/>
<gene>
    <name evidence="3" type="ORF">FGL95_25140</name>
</gene>
<dbReference type="Proteomes" id="UP000535543">
    <property type="component" value="Unassembled WGS sequence"/>
</dbReference>
<organism evidence="3 4">
    <name type="scientific">Antrihabitans stalactiti</name>
    <dbReference type="NCBI Taxonomy" id="2584121"/>
    <lineage>
        <taxon>Bacteria</taxon>
        <taxon>Bacillati</taxon>
        <taxon>Actinomycetota</taxon>
        <taxon>Actinomycetes</taxon>
        <taxon>Mycobacteriales</taxon>
        <taxon>Nocardiaceae</taxon>
        <taxon>Antrihabitans</taxon>
    </lineage>
</organism>
<dbReference type="PANTHER" id="PTHR43240:SF1">
    <property type="entry name" value="BLR5584 PROTEIN"/>
    <property type="match status" value="1"/>
</dbReference>
<dbReference type="GO" id="GO:0005829">
    <property type="term" value="C:cytosol"/>
    <property type="evidence" value="ECO:0007669"/>
    <property type="project" value="TreeGrafter"/>
</dbReference>
<proteinExistence type="predicted"/>
<sequence>MNRERAYAWEDPIALAAAARVSTGLDFLTRIGNGELPIPPVSATTGIMPIEVGDGWAIFQLEPGEWHYNPIGSVHGGILSTLADSALGCAVHTKLPAGTGYTSLDLTIKFTRAATTDSGLLTCEGRVVTIGRRTATAEATITDSNDKLIAHAVATCMLLPMAPSPPA</sequence>
<dbReference type="NCBIfam" id="TIGR00369">
    <property type="entry name" value="unchar_dom_1"/>
    <property type="match status" value="1"/>
</dbReference>
<dbReference type="CDD" id="cd03443">
    <property type="entry name" value="PaaI_thioesterase"/>
    <property type="match status" value="1"/>
</dbReference>
<reference evidence="3 4" key="1">
    <citation type="submission" date="2019-05" db="EMBL/GenBank/DDBJ databases">
        <authorList>
            <person name="Lee S.D."/>
        </authorList>
    </citation>
    <scope>NUCLEOTIDE SEQUENCE [LARGE SCALE GENOMIC DNA]</scope>
    <source>
        <strain evidence="3 4">YC2-7</strain>
    </source>
</reference>
<comment type="caution">
    <text evidence="3">The sequence shown here is derived from an EMBL/GenBank/DDBJ whole genome shotgun (WGS) entry which is preliminary data.</text>
</comment>
<dbReference type="Gene3D" id="3.10.129.10">
    <property type="entry name" value="Hotdog Thioesterase"/>
    <property type="match status" value="1"/>
</dbReference>
<reference evidence="3 4" key="2">
    <citation type="submission" date="2020-06" db="EMBL/GenBank/DDBJ databases">
        <title>Antribacter stalactiti gen. nov., sp. nov., a new member of the family Nacardiaceae isolated from a cave.</title>
        <authorList>
            <person name="Kim I.S."/>
        </authorList>
    </citation>
    <scope>NUCLEOTIDE SEQUENCE [LARGE SCALE GENOMIC DNA]</scope>
    <source>
        <strain evidence="3 4">YC2-7</strain>
    </source>
</reference>
<dbReference type="RefSeq" id="WP_169592468.1">
    <property type="nucleotide sequence ID" value="NZ_VCQU01000010.1"/>
</dbReference>
<keyword evidence="4" id="KW-1185">Reference proteome</keyword>
<evidence type="ECO:0000313" key="4">
    <source>
        <dbReference type="Proteomes" id="UP000535543"/>
    </source>
</evidence>
<evidence type="ECO:0000259" key="2">
    <source>
        <dbReference type="Pfam" id="PF03061"/>
    </source>
</evidence>
<accession>A0A848KHX3</accession>
<dbReference type="SUPFAM" id="SSF54637">
    <property type="entry name" value="Thioesterase/thiol ester dehydrase-isomerase"/>
    <property type="match status" value="1"/>
</dbReference>
<dbReference type="InterPro" id="IPR003736">
    <property type="entry name" value="PAAI_dom"/>
</dbReference>
<name>A0A848KHX3_9NOCA</name>
<evidence type="ECO:0000313" key="3">
    <source>
        <dbReference type="EMBL" id="NMN98335.1"/>
    </source>
</evidence>
<evidence type="ECO:0000256" key="1">
    <source>
        <dbReference type="ARBA" id="ARBA00022801"/>
    </source>
</evidence>
<protein>
    <submittedName>
        <fullName evidence="3">PaaI family thioesterase</fullName>
    </submittedName>
</protein>
<feature type="domain" description="Thioesterase" evidence="2">
    <location>
        <begin position="72"/>
        <end position="149"/>
    </location>
</feature>
<dbReference type="InterPro" id="IPR029069">
    <property type="entry name" value="HotDog_dom_sf"/>
</dbReference>
<dbReference type="EMBL" id="VCQU01000010">
    <property type="protein sequence ID" value="NMN98335.1"/>
    <property type="molecule type" value="Genomic_DNA"/>
</dbReference>